<keyword evidence="3" id="KW-0547">Nucleotide-binding</keyword>
<dbReference type="CDD" id="cd03230">
    <property type="entry name" value="ABC_DR_subfamily_A"/>
    <property type="match status" value="1"/>
</dbReference>
<evidence type="ECO:0000259" key="5">
    <source>
        <dbReference type="PROSITE" id="PS50893"/>
    </source>
</evidence>
<feature type="domain" description="ABC transporter" evidence="5">
    <location>
        <begin position="6"/>
        <end position="218"/>
    </location>
</feature>
<dbReference type="Proteomes" id="UP000824140">
    <property type="component" value="Unassembled WGS sequence"/>
</dbReference>
<keyword evidence="2" id="KW-0813">Transport</keyword>
<evidence type="ECO:0000313" key="6">
    <source>
        <dbReference type="EMBL" id="HIS93781.1"/>
    </source>
</evidence>
<dbReference type="PROSITE" id="PS00211">
    <property type="entry name" value="ABC_TRANSPORTER_1"/>
    <property type="match status" value="1"/>
</dbReference>
<dbReference type="SMART" id="SM00382">
    <property type="entry name" value="AAA"/>
    <property type="match status" value="1"/>
</dbReference>
<dbReference type="PROSITE" id="PS50893">
    <property type="entry name" value="ABC_TRANSPORTER_2"/>
    <property type="match status" value="1"/>
</dbReference>
<dbReference type="Gene3D" id="3.40.50.300">
    <property type="entry name" value="P-loop containing nucleotide triphosphate hydrolases"/>
    <property type="match status" value="1"/>
</dbReference>
<accession>A0A9D1G277</accession>
<reference evidence="6" key="2">
    <citation type="journal article" date="2021" name="PeerJ">
        <title>Extensive microbial diversity within the chicken gut microbiome revealed by metagenomics and culture.</title>
        <authorList>
            <person name="Gilroy R."/>
            <person name="Ravi A."/>
            <person name="Getino M."/>
            <person name="Pursley I."/>
            <person name="Horton D.L."/>
            <person name="Alikhan N.F."/>
            <person name="Baker D."/>
            <person name="Gharbi K."/>
            <person name="Hall N."/>
            <person name="Watson M."/>
            <person name="Adriaenssens E.M."/>
            <person name="Foster-Nyarko E."/>
            <person name="Jarju S."/>
            <person name="Secka A."/>
            <person name="Antonio M."/>
            <person name="Oren A."/>
            <person name="Chaudhuri R.R."/>
            <person name="La Ragione R."/>
            <person name="Hildebrand F."/>
            <person name="Pallen M.J."/>
        </authorList>
    </citation>
    <scope>NUCLEOTIDE SEQUENCE</scope>
    <source>
        <strain evidence="6">13766</strain>
    </source>
</reference>
<dbReference type="EMBL" id="DVJN01000230">
    <property type="protein sequence ID" value="HIS93781.1"/>
    <property type="molecule type" value="Genomic_DNA"/>
</dbReference>
<evidence type="ECO:0000313" key="7">
    <source>
        <dbReference type="Proteomes" id="UP000824140"/>
    </source>
</evidence>
<keyword evidence="4 6" id="KW-0067">ATP-binding</keyword>
<dbReference type="InterPro" id="IPR027417">
    <property type="entry name" value="P-loop_NTPase"/>
</dbReference>
<dbReference type="SUPFAM" id="SSF52540">
    <property type="entry name" value="P-loop containing nucleoside triphosphate hydrolases"/>
    <property type="match status" value="1"/>
</dbReference>
<evidence type="ECO:0000256" key="4">
    <source>
        <dbReference type="ARBA" id="ARBA00022840"/>
    </source>
</evidence>
<reference evidence="6" key="1">
    <citation type="submission" date="2020-10" db="EMBL/GenBank/DDBJ databases">
        <authorList>
            <person name="Gilroy R."/>
        </authorList>
    </citation>
    <scope>NUCLEOTIDE SEQUENCE</scope>
    <source>
        <strain evidence="6">13766</strain>
    </source>
</reference>
<dbReference type="PANTHER" id="PTHR43335">
    <property type="entry name" value="ABC TRANSPORTER, ATP-BINDING PROTEIN"/>
    <property type="match status" value="1"/>
</dbReference>
<dbReference type="PANTHER" id="PTHR43335:SF4">
    <property type="entry name" value="ABC TRANSPORTER, ATP-BINDING PROTEIN"/>
    <property type="match status" value="1"/>
</dbReference>
<comment type="similarity">
    <text evidence="1">Belongs to the ABC transporter superfamily.</text>
</comment>
<dbReference type="InterPro" id="IPR017871">
    <property type="entry name" value="ABC_transporter-like_CS"/>
</dbReference>
<dbReference type="GO" id="GO:0005524">
    <property type="term" value="F:ATP binding"/>
    <property type="evidence" value="ECO:0007669"/>
    <property type="project" value="UniProtKB-KW"/>
</dbReference>
<evidence type="ECO:0000256" key="3">
    <source>
        <dbReference type="ARBA" id="ARBA00022741"/>
    </source>
</evidence>
<gene>
    <name evidence="6" type="ORF">IAA84_12265</name>
</gene>
<dbReference type="InterPro" id="IPR003439">
    <property type="entry name" value="ABC_transporter-like_ATP-bd"/>
</dbReference>
<proteinExistence type="inferred from homology"/>
<comment type="caution">
    <text evidence="6">The sequence shown here is derived from an EMBL/GenBank/DDBJ whole genome shotgun (WGS) entry which is preliminary data.</text>
</comment>
<organism evidence="6 7">
    <name type="scientific">Candidatus Alectryocaccomicrobium excrementavium</name>
    <dbReference type="NCBI Taxonomy" id="2840668"/>
    <lineage>
        <taxon>Bacteria</taxon>
        <taxon>Bacillati</taxon>
        <taxon>Bacillota</taxon>
        <taxon>Clostridia</taxon>
        <taxon>Candidatus Alectryocaccomicrobium</taxon>
    </lineage>
</organism>
<name>A0A9D1G277_9FIRM</name>
<dbReference type="AlphaFoldDB" id="A0A9D1G277"/>
<dbReference type="InterPro" id="IPR003593">
    <property type="entry name" value="AAA+_ATPase"/>
</dbReference>
<dbReference type="Pfam" id="PF00005">
    <property type="entry name" value="ABC_tran"/>
    <property type="match status" value="1"/>
</dbReference>
<sequence length="218" mass="24136">MKDAYVVVEHVYKKLRGREILRDMNLSVPSGAIVGLVGANGSGKSMLLRTIAGLIKPSKGKVWVAGKPLGKKNSFPEDLGIVIENVGLWPEYTGMENLALLARIRNKIGRQEMEEALKSVGLSPSDSRIYRKYSLGMKQRLAIAQAIMERPKLLLLDEPANALDEKGVALIHDLILRERKRGATVILSSHNRADIDLLCDSVYFLEEGKVVGREDKYA</sequence>
<evidence type="ECO:0000256" key="2">
    <source>
        <dbReference type="ARBA" id="ARBA00022448"/>
    </source>
</evidence>
<dbReference type="GO" id="GO:0016887">
    <property type="term" value="F:ATP hydrolysis activity"/>
    <property type="evidence" value="ECO:0007669"/>
    <property type="project" value="InterPro"/>
</dbReference>
<evidence type="ECO:0000256" key="1">
    <source>
        <dbReference type="ARBA" id="ARBA00005417"/>
    </source>
</evidence>
<protein>
    <submittedName>
        <fullName evidence="6">ABC transporter ATP-binding protein</fullName>
    </submittedName>
</protein>